<gene>
    <name evidence="1" type="ORF">CHU92_04305</name>
</gene>
<accession>A0A255ZKZ7</accession>
<dbReference type="OrthoDB" id="639821at2"/>
<dbReference type="EMBL" id="NOXV01000202">
    <property type="protein sequence ID" value="OYQ41584.1"/>
    <property type="molecule type" value="Genomic_DNA"/>
</dbReference>
<organism evidence="1 2">
    <name type="scientific">Flavobacterium cyanobacteriorum</name>
    <dbReference type="NCBI Taxonomy" id="2022802"/>
    <lineage>
        <taxon>Bacteria</taxon>
        <taxon>Pseudomonadati</taxon>
        <taxon>Bacteroidota</taxon>
        <taxon>Flavobacteriia</taxon>
        <taxon>Flavobacteriales</taxon>
        <taxon>Flavobacteriaceae</taxon>
        <taxon>Flavobacterium</taxon>
    </lineage>
</organism>
<keyword evidence="2" id="KW-1185">Reference proteome</keyword>
<reference evidence="1 2" key="1">
    <citation type="submission" date="2017-07" db="EMBL/GenBank/DDBJ databases">
        <title>Flavobacterium cyanobacteriorum sp. nov., isolated from cyanobacterial aggregates in a eutrophic lake.</title>
        <authorList>
            <person name="Cai H."/>
        </authorList>
    </citation>
    <scope>NUCLEOTIDE SEQUENCE [LARGE SCALE GENOMIC DNA]</scope>
    <source>
        <strain evidence="1 2">TH021</strain>
    </source>
</reference>
<protein>
    <submittedName>
        <fullName evidence="1">Uncharacterized protein</fullName>
    </submittedName>
</protein>
<evidence type="ECO:0000313" key="1">
    <source>
        <dbReference type="EMBL" id="OYQ41584.1"/>
    </source>
</evidence>
<comment type="caution">
    <text evidence="1">The sequence shown here is derived from an EMBL/GenBank/DDBJ whole genome shotgun (WGS) entry which is preliminary data.</text>
</comment>
<dbReference type="AlphaFoldDB" id="A0A255ZKZ7"/>
<name>A0A255ZKZ7_9FLAO</name>
<sequence>MKIKVFLTFFIFSLTIYSQEKYEYYGGVKLNGDDKTIITYRLVFTEQDGKINGYSVTDLGGNHETKNLISGYYNKKTKEFTFKEKDILYTKSPISDDMFCFINFTGKVKLVNDNSTMEGDFKGLFKNNTKCIDGTITLIGSAKVYKAINKLNKKIQRSGKVDEETKRKVNPVAILDSLKVNNLIKNQNLNVFVDSDTVLLEIWDAGKEDGDKINLRQNGELILGEYQVSNKKRVIKIDMTKTTTFQISALNEGTVAPNTAMIRVIDNHKTVELTSNLKQNESASITLVKRKE</sequence>
<proteinExistence type="predicted"/>
<dbReference type="RefSeq" id="WP_094412960.1">
    <property type="nucleotide sequence ID" value="NZ_NOXV01000202.1"/>
</dbReference>
<evidence type="ECO:0000313" key="2">
    <source>
        <dbReference type="Proteomes" id="UP000216605"/>
    </source>
</evidence>
<dbReference type="Proteomes" id="UP000216605">
    <property type="component" value="Unassembled WGS sequence"/>
</dbReference>